<protein>
    <submittedName>
        <fullName evidence="3">Uncharacterized protein</fullName>
    </submittedName>
</protein>
<name>A0A5P1FJ81_ASPOF</name>
<keyword evidence="1" id="KW-0175">Coiled coil</keyword>
<feature type="coiled-coil region" evidence="1">
    <location>
        <begin position="77"/>
        <end position="111"/>
    </location>
</feature>
<feature type="compositionally biased region" description="Low complexity" evidence="2">
    <location>
        <begin position="127"/>
        <end position="142"/>
    </location>
</feature>
<evidence type="ECO:0000256" key="2">
    <source>
        <dbReference type="SAM" id="MobiDB-lite"/>
    </source>
</evidence>
<feature type="region of interest" description="Disordered" evidence="2">
    <location>
        <begin position="122"/>
        <end position="142"/>
    </location>
</feature>
<dbReference type="EMBL" id="CM007382">
    <property type="protein sequence ID" value="ONK78144.1"/>
    <property type="molecule type" value="Genomic_DNA"/>
</dbReference>
<dbReference type="Gramene" id="ONK78144">
    <property type="protein sequence ID" value="ONK78144"/>
    <property type="gene ID" value="A4U43_C02F14800"/>
</dbReference>
<sequence>MSLIERLVNKTIEQSQPEVTSPMNEFEISIEVLGRRPGYLKGYGIHLRGNSSTSSIAKSAERDAEVVALKETVPMQAEQIASQAEQIVSQVEQMNAQAEQMNEQAQKTADLEALVHQLFARSQPAASGGSRDFSSRRGQTCI</sequence>
<dbReference type="Proteomes" id="UP000243459">
    <property type="component" value="Chromosome 2"/>
</dbReference>
<dbReference type="AlphaFoldDB" id="A0A5P1FJ81"/>
<evidence type="ECO:0000313" key="3">
    <source>
        <dbReference type="EMBL" id="ONK78144.1"/>
    </source>
</evidence>
<evidence type="ECO:0000313" key="4">
    <source>
        <dbReference type="Proteomes" id="UP000243459"/>
    </source>
</evidence>
<keyword evidence="4" id="KW-1185">Reference proteome</keyword>
<evidence type="ECO:0000256" key="1">
    <source>
        <dbReference type="SAM" id="Coils"/>
    </source>
</evidence>
<organism evidence="3 4">
    <name type="scientific">Asparagus officinalis</name>
    <name type="common">Garden asparagus</name>
    <dbReference type="NCBI Taxonomy" id="4686"/>
    <lineage>
        <taxon>Eukaryota</taxon>
        <taxon>Viridiplantae</taxon>
        <taxon>Streptophyta</taxon>
        <taxon>Embryophyta</taxon>
        <taxon>Tracheophyta</taxon>
        <taxon>Spermatophyta</taxon>
        <taxon>Magnoliopsida</taxon>
        <taxon>Liliopsida</taxon>
        <taxon>Asparagales</taxon>
        <taxon>Asparagaceae</taxon>
        <taxon>Asparagoideae</taxon>
        <taxon>Asparagus</taxon>
    </lineage>
</organism>
<proteinExistence type="predicted"/>
<gene>
    <name evidence="3" type="ORF">A4U43_C02F14800</name>
</gene>
<reference evidence="4" key="1">
    <citation type="journal article" date="2017" name="Nat. Commun.">
        <title>The asparagus genome sheds light on the origin and evolution of a young Y chromosome.</title>
        <authorList>
            <person name="Harkess A."/>
            <person name="Zhou J."/>
            <person name="Xu C."/>
            <person name="Bowers J.E."/>
            <person name="Van der Hulst R."/>
            <person name="Ayyampalayam S."/>
            <person name="Mercati F."/>
            <person name="Riccardi P."/>
            <person name="McKain M.R."/>
            <person name="Kakrana A."/>
            <person name="Tang H."/>
            <person name="Ray J."/>
            <person name="Groenendijk J."/>
            <person name="Arikit S."/>
            <person name="Mathioni S.M."/>
            <person name="Nakano M."/>
            <person name="Shan H."/>
            <person name="Telgmann-Rauber A."/>
            <person name="Kanno A."/>
            <person name="Yue Z."/>
            <person name="Chen H."/>
            <person name="Li W."/>
            <person name="Chen Y."/>
            <person name="Xu X."/>
            <person name="Zhang Y."/>
            <person name="Luo S."/>
            <person name="Chen H."/>
            <person name="Gao J."/>
            <person name="Mao Z."/>
            <person name="Pires J.C."/>
            <person name="Luo M."/>
            <person name="Kudrna D."/>
            <person name="Wing R.A."/>
            <person name="Meyers B.C."/>
            <person name="Yi K."/>
            <person name="Kong H."/>
            <person name="Lavrijsen P."/>
            <person name="Sunseri F."/>
            <person name="Falavigna A."/>
            <person name="Ye Y."/>
            <person name="Leebens-Mack J.H."/>
            <person name="Chen G."/>
        </authorList>
    </citation>
    <scope>NUCLEOTIDE SEQUENCE [LARGE SCALE GENOMIC DNA]</scope>
    <source>
        <strain evidence="4">cv. DH0086</strain>
    </source>
</reference>
<accession>A0A5P1FJ81</accession>